<sequence>MANIGRNRSVPMHTPATTTREWNGADVRTESSMPGVPTHSKMTGRFGVVVPSFSAMR</sequence>
<dbReference type="AlphaFoldDB" id="V9XJG1"/>
<dbReference type="Proteomes" id="UP000018781">
    <property type="component" value="Chromosome"/>
</dbReference>
<dbReference type="KEGG" id="rpy:Y013_03535"/>
<protein>
    <submittedName>
        <fullName evidence="2">Uncharacterized protein</fullName>
    </submittedName>
</protein>
<gene>
    <name evidence="2" type="ORF">Y013_03535</name>
</gene>
<reference evidence="2 3" key="1">
    <citation type="journal article" date="2014" name="Genome Announc.">
        <title>Complete Genome of Rhodococcus pyridinivorans SB3094, a Methyl-Ethyl-Ketone-Degrading Bacterium Used for Bioaugmentation.</title>
        <authorList>
            <person name="Dueholm M.S."/>
            <person name="Albertsen M."/>
            <person name="D'Imperio S."/>
            <person name="Tale V.P."/>
            <person name="Lewis D."/>
            <person name="Nielsen P.H."/>
            <person name="Nielsen J.L."/>
        </authorList>
    </citation>
    <scope>NUCLEOTIDE SEQUENCE [LARGE SCALE GENOMIC DNA]</scope>
    <source>
        <strain evidence="2 3">SB3094</strain>
    </source>
</reference>
<evidence type="ECO:0000313" key="2">
    <source>
        <dbReference type="EMBL" id="AHD23596.1"/>
    </source>
</evidence>
<evidence type="ECO:0000256" key="1">
    <source>
        <dbReference type="SAM" id="MobiDB-lite"/>
    </source>
</evidence>
<evidence type="ECO:0000313" key="3">
    <source>
        <dbReference type="Proteomes" id="UP000018781"/>
    </source>
</evidence>
<dbReference type="EMBL" id="CP006996">
    <property type="protein sequence ID" value="AHD23596.1"/>
    <property type="molecule type" value="Genomic_DNA"/>
</dbReference>
<accession>V9XJG1</accession>
<name>V9XJG1_9NOCA</name>
<feature type="region of interest" description="Disordered" evidence="1">
    <location>
        <begin position="1"/>
        <end position="43"/>
    </location>
</feature>
<organism evidence="2 3">
    <name type="scientific">Rhodococcus pyridinivorans SB3094</name>
    <dbReference type="NCBI Taxonomy" id="1435356"/>
    <lineage>
        <taxon>Bacteria</taxon>
        <taxon>Bacillati</taxon>
        <taxon>Actinomycetota</taxon>
        <taxon>Actinomycetes</taxon>
        <taxon>Mycobacteriales</taxon>
        <taxon>Nocardiaceae</taxon>
        <taxon>Rhodococcus</taxon>
    </lineage>
</organism>
<proteinExistence type="predicted"/>
<dbReference type="HOGENOM" id="CLU_2993789_0_0_11"/>